<evidence type="ECO:0000313" key="1">
    <source>
        <dbReference type="EMBL" id="KAJ8335875.1"/>
    </source>
</evidence>
<dbReference type="EMBL" id="JAINUF010000020">
    <property type="protein sequence ID" value="KAJ8335875.1"/>
    <property type="molecule type" value="Genomic_DNA"/>
</dbReference>
<comment type="caution">
    <text evidence="1">The sequence shown here is derived from an EMBL/GenBank/DDBJ whole genome shotgun (WGS) entry which is preliminary data.</text>
</comment>
<gene>
    <name evidence="1" type="ORF">SKAU_G00392170</name>
</gene>
<evidence type="ECO:0000313" key="2">
    <source>
        <dbReference type="Proteomes" id="UP001152622"/>
    </source>
</evidence>
<protein>
    <submittedName>
        <fullName evidence="1">Uncharacterized protein</fullName>
    </submittedName>
</protein>
<reference evidence="1" key="1">
    <citation type="journal article" date="2023" name="Science">
        <title>Genome structures resolve the early diversification of teleost fishes.</title>
        <authorList>
            <person name="Parey E."/>
            <person name="Louis A."/>
            <person name="Montfort J."/>
            <person name="Bouchez O."/>
            <person name="Roques C."/>
            <person name="Iampietro C."/>
            <person name="Lluch J."/>
            <person name="Castinel A."/>
            <person name="Donnadieu C."/>
            <person name="Desvignes T."/>
            <person name="Floi Bucao C."/>
            <person name="Jouanno E."/>
            <person name="Wen M."/>
            <person name="Mejri S."/>
            <person name="Dirks R."/>
            <person name="Jansen H."/>
            <person name="Henkel C."/>
            <person name="Chen W.J."/>
            <person name="Zahm M."/>
            <person name="Cabau C."/>
            <person name="Klopp C."/>
            <person name="Thompson A.W."/>
            <person name="Robinson-Rechavi M."/>
            <person name="Braasch I."/>
            <person name="Lecointre G."/>
            <person name="Bobe J."/>
            <person name="Postlethwait J.H."/>
            <person name="Berthelot C."/>
            <person name="Roest Crollius H."/>
            <person name="Guiguen Y."/>
        </authorList>
    </citation>
    <scope>NUCLEOTIDE SEQUENCE</scope>
    <source>
        <strain evidence="1">WJC10195</strain>
    </source>
</reference>
<dbReference type="AlphaFoldDB" id="A0A9Q1EBP8"/>
<accession>A0A9Q1EBP8</accession>
<dbReference type="Proteomes" id="UP001152622">
    <property type="component" value="Chromosome 20"/>
</dbReference>
<name>A0A9Q1EBP8_SYNKA</name>
<proteinExistence type="predicted"/>
<keyword evidence="2" id="KW-1185">Reference proteome</keyword>
<sequence>MPTRPFLSFGEVGEASFGEVLLRFWTTNGMLNEIAPGTAFGSCVCDGIQALMTLPCPPLFLCGFDLQRQTPETIAG</sequence>
<organism evidence="1 2">
    <name type="scientific">Synaphobranchus kaupii</name>
    <name type="common">Kaup's arrowtooth eel</name>
    <dbReference type="NCBI Taxonomy" id="118154"/>
    <lineage>
        <taxon>Eukaryota</taxon>
        <taxon>Metazoa</taxon>
        <taxon>Chordata</taxon>
        <taxon>Craniata</taxon>
        <taxon>Vertebrata</taxon>
        <taxon>Euteleostomi</taxon>
        <taxon>Actinopterygii</taxon>
        <taxon>Neopterygii</taxon>
        <taxon>Teleostei</taxon>
        <taxon>Anguilliformes</taxon>
        <taxon>Synaphobranchidae</taxon>
        <taxon>Synaphobranchus</taxon>
    </lineage>
</organism>